<dbReference type="Gene3D" id="1.20.58.670">
    <property type="entry name" value="Dsl1p vesicle tethering complex, Tip20p subunit, domain D"/>
    <property type="match status" value="1"/>
</dbReference>
<dbReference type="PANTHER" id="PTHR12702">
    <property type="entry name" value="SEC15"/>
    <property type="match status" value="1"/>
</dbReference>
<keyword evidence="5" id="KW-0963">Cytoplasm</keyword>
<gene>
    <name evidence="12" type="ORF">LUZ63_018469</name>
</gene>
<dbReference type="InterPro" id="IPR048359">
    <property type="entry name" value="EXOC6_Sec15_N"/>
</dbReference>
<dbReference type="GO" id="GO:0090522">
    <property type="term" value="P:vesicle tethering involved in exocytosis"/>
    <property type="evidence" value="ECO:0007669"/>
    <property type="project" value="UniProtKB-UniRule"/>
</dbReference>
<dbReference type="InterPro" id="IPR007225">
    <property type="entry name" value="EXOC6/Sec15"/>
</dbReference>
<feature type="region of interest" description="Disordered" evidence="9">
    <location>
        <begin position="225"/>
        <end position="247"/>
    </location>
</feature>
<evidence type="ECO:0000256" key="8">
    <source>
        <dbReference type="PIRNR" id="PIRNR025007"/>
    </source>
</evidence>
<organism evidence="12 13">
    <name type="scientific">Rhynchospora breviuscula</name>
    <dbReference type="NCBI Taxonomy" id="2022672"/>
    <lineage>
        <taxon>Eukaryota</taxon>
        <taxon>Viridiplantae</taxon>
        <taxon>Streptophyta</taxon>
        <taxon>Embryophyta</taxon>
        <taxon>Tracheophyta</taxon>
        <taxon>Spermatophyta</taxon>
        <taxon>Magnoliopsida</taxon>
        <taxon>Liliopsida</taxon>
        <taxon>Poales</taxon>
        <taxon>Cyperaceae</taxon>
        <taxon>Cyperoideae</taxon>
        <taxon>Rhynchosporeae</taxon>
        <taxon>Rhynchospora</taxon>
    </lineage>
</organism>
<comment type="caution">
    <text evidence="12">The sequence shown here is derived from an EMBL/GenBank/DDBJ whole genome shotgun (WGS) entry which is preliminary data.</text>
</comment>
<evidence type="ECO:0000256" key="7">
    <source>
        <dbReference type="ARBA" id="ARBA00053307"/>
    </source>
</evidence>
<evidence type="ECO:0000313" key="13">
    <source>
        <dbReference type="Proteomes" id="UP001151287"/>
    </source>
</evidence>
<dbReference type="GO" id="GO:0009846">
    <property type="term" value="P:pollen germination"/>
    <property type="evidence" value="ECO:0007669"/>
    <property type="project" value="UniProtKB-ARBA"/>
</dbReference>
<dbReference type="GO" id="GO:0006886">
    <property type="term" value="P:intracellular protein transport"/>
    <property type="evidence" value="ECO:0007669"/>
    <property type="project" value="InterPro"/>
</dbReference>
<evidence type="ECO:0000256" key="3">
    <source>
        <dbReference type="ARBA" id="ARBA00022448"/>
    </source>
</evidence>
<dbReference type="GO" id="GO:0060321">
    <property type="term" value="P:acceptance of pollen"/>
    <property type="evidence" value="ECO:0007669"/>
    <property type="project" value="UniProtKB-ARBA"/>
</dbReference>
<dbReference type="GO" id="GO:0006893">
    <property type="term" value="P:Golgi to plasma membrane transport"/>
    <property type="evidence" value="ECO:0007669"/>
    <property type="project" value="TreeGrafter"/>
</dbReference>
<evidence type="ECO:0000256" key="4">
    <source>
        <dbReference type="ARBA" id="ARBA00022483"/>
    </source>
</evidence>
<evidence type="ECO:0000313" key="12">
    <source>
        <dbReference type="EMBL" id="KAJ1687079.1"/>
    </source>
</evidence>
<dbReference type="GO" id="GO:0005829">
    <property type="term" value="C:cytosol"/>
    <property type="evidence" value="ECO:0007669"/>
    <property type="project" value="UniProtKB-SubCell"/>
</dbReference>
<evidence type="ECO:0000256" key="6">
    <source>
        <dbReference type="ARBA" id="ARBA00023054"/>
    </source>
</evidence>
<name>A0A9Q0C4H5_9POAL</name>
<dbReference type="EMBL" id="JAMQYH010000005">
    <property type="protein sequence ID" value="KAJ1687079.1"/>
    <property type="molecule type" value="Genomic_DNA"/>
</dbReference>
<dbReference type="PIRSF" id="PIRSF025007">
    <property type="entry name" value="Sec15"/>
    <property type="match status" value="1"/>
</dbReference>
<reference evidence="12" key="1">
    <citation type="journal article" date="2022" name="Cell">
        <title>Repeat-based holocentromeres influence genome architecture and karyotype evolution.</title>
        <authorList>
            <person name="Hofstatter P.G."/>
            <person name="Thangavel G."/>
            <person name="Lux T."/>
            <person name="Neumann P."/>
            <person name="Vondrak T."/>
            <person name="Novak P."/>
            <person name="Zhang M."/>
            <person name="Costa L."/>
            <person name="Castellani M."/>
            <person name="Scott A."/>
            <person name="Toegelov H."/>
            <person name="Fuchs J."/>
            <person name="Mata-Sucre Y."/>
            <person name="Dias Y."/>
            <person name="Vanzela A.L.L."/>
            <person name="Huettel B."/>
            <person name="Almeida C.C.S."/>
            <person name="Simkova H."/>
            <person name="Souza G."/>
            <person name="Pedrosa-Harand A."/>
            <person name="Macas J."/>
            <person name="Mayer K.F.X."/>
            <person name="Houben A."/>
            <person name="Marques A."/>
        </authorList>
    </citation>
    <scope>NUCLEOTIDE SEQUENCE</scope>
    <source>
        <strain evidence="12">RhyBre1mFocal</strain>
    </source>
</reference>
<feature type="domain" description="Exocyst complex component EXOC6/Sec15 N-terminal" evidence="11">
    <location>
        <begin position="52"/>
        <end position="220"/>
    </location>
</feature>
<evidence type="ECO:0000256" key="9">
    <source>
        <dbReference type="SAM" id="MobiDB-lite"/>
    </source>
</evidence>
<dbReference type="GO" id="GO:0009860">
    <property type="term" value="P:pollen tube growth"/>
    <property type="evidence" value="ECO:0007669"/>
    <property type="project" value="UniProtKB-ARBA"/>
</dbReference>
<comment type="similarity">
    <text evidence="2 8">Belongs to the SEC15 family.</text>
</comment>
<evidence type="ECO:0000256" key="5">
    <source>
        <dbReference type="ARBA" id="ARBA00022490"/>
    </source>
</evidence>
<comment type="subcellular location">
    <subcellularLocation>
        <location evidence="1">Cytoplasm</location>
        <location evidence="1">Cytosol</location>
    </subcellularLocation>
</comment>
<dbReference type="Pfam" id="PF04091">
    <property type="entry name" value="Sec15_C"/>
    <property type="match status" value="1"/>
</dbReference>
<feature type="domain" description="Exocyst complex subunit EXOC6/Sec15 C-terminal" evidence="10">
    <location>
        <begin position="403"/>
        <end position="760"/>
    </location>
</feature>
<dbReference type="FunFam" id="1.10.357.30:FF:000002">
    <property type="entry name" value="Exocyst complex component"/>
    <property type="match status" value="1"/>
</dbReference>
<sequence>MPAQPKKRAVVENAGDNAIGPGLAAALANGEDVGPIVRHVFESGKPEVLLHHLRNIVKNKETEIEELCKLHYEEFILAVDELKGVLVDADHLKSQLVSENSKLEDANVGLLSRVEEMIELRAVNTNVAGAILALKVCVHVTSLCLSCNREISEGRFYPTLKTLELIEKDFLHSIPVKTLRRVISKQLPAIKLHIEKRVCEEFNDWLVHIRSTAREIGQLSIRQTATSRQRDEEMRALQREAEEQSRTGSTAFNEYVYSLDSTEQAEEDLVLEFNLTSVHRAYHIYSCLGIGEKFRDYYHKNRLMQLNLDLQVSTMQPFLESHQPFLAQIAGFFIVEDRVLRTAGGLLTEDQVESTWDTAIAKITAILEDQFTRLDTASHLLLIKDYVSLLGVTLKRYRYRVSPLMDILDKSRDKYHELLLTECRKQITDILTNDSYEQMVLKKEYEYNMNVVSFNLQDIDMIPDFPYVVPFSSSVPDVCRVVRSFIEDSVSYLSYGGGFIVNSYEVVKKYLDKLLIEVLNNSLLNIIHGGAFGVPQAMQIGSNISVFGRACDSFFLWQAGKLCGIPKRIVERPHSGLTAKAVLKASQNVAYNKLLYLVNDKLDSIMGQMSSINWTVEEEPEHANDYMNEVLVYLDSVVSTAQQILPLDALYKITIGALSHVSDSIMMAFLNDSLKRFNVNAVAGIDIDLKLLESFSEERYHSTGVSEIGKEATFMDCLVEVRQLVNLLLSNQPENFINPVIRVKNYGALDLKKVAIICDKYKDAPDRLFGSLSNRNTKQSARKKSMDVLKRRLKDMS</sequence>
<keyword evidence="6" id="KW-0175">Coiled coil</keyword>
<dbReference type="AlphaFoldDB" id="A0A9Q0C4H5"/>
<evidence type="ECO:0000256" key="1">
    <source>
        <dbReference type="ARBA" id="ARBA00004514"/>
    </source>
</evidence>
<dbReference type="Gene3D" id="1.10.357.30">
    <property type="entry name" value="Exocyst complex subunit Sec15 C-terminal domain, N-terminal subdomain"/>
    <property type="match status" value="1"/>
</dbReference>
<dbReference type="InterPro" id="IPR042044">
    <property type="entry name" value="EXOC6PINT-1/Sec15/Tip20_C_dom2"/>
</dbReference>
<dbReference type="Pfam" id="PF20651">
    <property type="entry name" value="EXOC6_Sec15_N"/>
    <property type="match status" value="1"/>
</dbReference>
<dbReference type="InterPro" id="IPR046361">
    <property type="entry name" value="EXOC6/Sec15_C"/>
</dbReference>
<keyword evidence="3 8" id="KW-0813">Transport</keyword>
<protein>
    <recommendedName>
        <fullName evidence="8">Exocyst complex component</fullName>
    </recommendedName>
</protein>
<dbReference type="FunFam" id="1.20.58.670:FF:000002">
    <property type="entry name" value="Exocyst complex component"/>
    <property type="match status" value="1"/>
</dbReference>
<feature type="compositionally biased region" description="Basic and acidic residues" evidence="9">
    <location>
        <begin position="228"/>
        <end position="245"/>
    </location>
</feature>
<evidence type="ECO:0000259" key="10">
    <source>
        <dbReference type="Pfam" id="PF04091"/>
    </source>
</evidence>
<comment type="function">
    <text evidence="7">Component of the exocyst complex involved in the docking of exocytic vesicles with fusion sites on the plasma membrane during regulated or polarized secretion. Involved in polarized cell growth and organ morphogenesis. During cytokinesis, involved in cell plate initiation, cell plate maturation and formation of new primary cell wall.</text>
</comment>
<dbReference type="OrthoDB" id="10267033at2759"/>
<evidence type="ECO:0000256" key="2">
    <source>
        <dbReference type="ARBA" id="ARBA00007944"/>
    </source>
</evidence>
<proteinExistence type="inferred from homology"/>
<evidence type="ECO:0000259" key="11">
    <source>
        <dbReference type="Pfam" id="PF20651"/>
    </source>
</evidence>
<dbReference type="GO" id="GO:0016020">
    <property type="term" value="C:membrane"/>
    <property type="evidence" value="ECO:0007669"/>
    <property type="project" value="TreeGrafter"/>
</dbReference>
<accession>A0A9Q0C4H5</accession>
<dbReference type="PANTHER" id="PTHR12702:SF0">
    <property type="entry name" value="EXOCYST COMPLEX COMPONENT 6"/>
    <property type="match status" value="1"/>
</dbReference>
<dbReference type="GO" id="GO:0000145">
    <property type="term" value="C:exocyst"/>
    <property type="evidence" value="ECO:0007669"/>
    <property type="project" value="UniProtKB-UniRule"/>
</dbReference>
<dbReference type="InterPro" id="IPR042045">
    <property type="entry name" value="EXOC6/Sec15_C_dom1"/>
</dbReference>
<keyword evidence="13" id="KW-1185">Reference proteome</keyword>
<dbReference type="Proteomes" id="UP001151287">
    <property type="component" value="Unassembled WGS sequence"/>
</dbReference>
<keyword evidence="4 8" id="KW-0268">Exocytosis</keyword>